<dbReference type="InterPro" id="IPR054790">
    <property type="entry name" value="MurU"/>
</dbReference>
<keyword evidence="1" id="KW-0808">Transferase</keyword>
<dbReference type="NCBIfam" id="NF045761">
    <property type="entry name" value="NAMPUrTaseMurU"/>
    <property type="match status" value="1"/>
</dbReference>
<sequence length="220" mass="24457">MKTAMILAAGRGERLRPLTDKIPKALCTVRNKPLIEHHIINLANAGFERLVINHAYLGGQIRQYIGNGKQWGLNIIYSPEPPGGLETGGGIVKALPLLGDEPFLTVNADIYTDFDFAKLQLKNIDTFHLILIPKNPSLLHHGDFGLINESYLTNTNQAYTFSGIACYNPKVFANCRQGRYSVTPLLRKYVEQNKATGSVHSGIWYDIGSFDRLQAANQFT</sequence>
<gene>
    <name evidence="1" type="ORF">C3928_02165</name>
</gene>
<dbReference type="InterPro" id="IPR005835">
    <property type="entry name" value="NTP_transferase_dom"/>
</dbReference>
<dbReference type="PANTHER" id="PTHR43584:SF8">
    <property type="entry name" value="N-ACETYLMURAMATE ALPHA-1-PHOSPHATE URIDYLYLTRANSFERASE"/>
    <property type="match status" value="1"/>
</dbReference>
<name>A0A2S6F6Z5_LEGPN</name>
<dbReference type="AlphaFoldDB" id="A0A2S6F6Z5"/>
<dbReference type="GO" id="GO:0016779">
    <property type="term" value="F:nucleotidyltransferase activity"/>
    <property type="evidence" value="ECO:0007669"/>
    <property type="project" value="UniProtKB-ARBA"/>
</dbReference>
<protein>
    <submittedName>
        <fullName evidence="1">Nucleotidyltransferase family protein</fullName>
    </submittedName>
</protein>
<dbReference type="Proteomes" id="UP000239239">
    <property type="component" value="Unassembled WGS sequence"/>
</dbReference>
<dbReference type="EMBL" id="PQWY01000003">
    <property type="protein sequence ID" value="PPK33210.1"/>
    <property type="molecule type" value="Genomic_DNA"/>
</dbReference>
<dbReference type="SUPFAM" id="SSF53448">
    <property type="entry name" value="Nucleotide-diphospho-sugar transferases"/>
    <property type="match status" value="1"/>
</dbReference>
<dbReference type="InterPro" id="IPR029044">
    <property type="entry name" value="Nucleotide-diphossugar_trans"/>
</dbReference>
<dbReference type="Gene3D" id="3.90.550.10">
    <property type="entry name" value="Spore Coat Polysaccharide Biosynthesis Protein SpsA, Chain A"/>
    <property type="match status" value="1"/>
</dbReference>
<dbReference type="RefSeq" id="WP_027228504.1">
    <property type="nucleotide sequence ID" value="NZ_CP017601.1"/>
</dbReference>
<organism evidence="1 2">
    <name type="scientific">Legionella pneumophila</name>
    <dbReference type="NCBI Taxonomy" id="446"/>
    <lineage>
        <taxon>Bacteria</taxon>
        <taxon>Pseudomonadati</taxon>
        <taxon>Pseudomonadota</taxon>
        <taxon>Gammaproteobacteria</taxon>
        <taxon>Legionellales</taxon>
        <taxon>Legionellaceae</taxon>
        <taxon>Legionella</taxon>
    </lineage>
</organism>
<accession>A0A2S6F6Z5</accession>
<comment type="caution">
    <text evidence="1">The sequence shown here is derived from an EMBL/GenBank/DDBJ whole genome shotgun (WGS) entry which is preliminary data.</text>
</comment>
<dbReference type="PANTHER" id="PTHR43584">
    <property type="entry name" value="NUCLEOTIDYL TRANSFERASE"/>
    <property type="match status" value="1"/>
</dbReference>
<proteinExistence type="predicted"/>
<dbReference type="CDD" id="cd06422">
    <property type="entry name" value="NTP_transferase_like_1"/>
    <property type="match status" value="1"/>
</dbReference>
<dbReference type="Pfam" id="PF00483">
    <property type="entry name" value="NTP_transferase"/>
    <property type="match status" value="1"/>
</dbReference>
<evidence type="ECO:0000313" key="2">
    <source>
        <dbReference type="Proteomes" id="UP000239239"/>
    </source>
</evidence>
<reference evidence="1 2" key="1">
    <citation type="submission" date="2018-02" db="EMBL/GenBank/DDBJ databases">
        <title>Draft genome sequences of four Legionella pneumophila clinical strains isolated in Ontario.</title>
        <authorList>
            <person name="Fortuna A."/>
            <person name="Ramnarine R."/>
            <person name="Li A."/>
            <person name="Frantz C."/>
            <person name="Mallo G."/>
        </authorList>
    </citation>
    <scope>NUCLEOTIDE SEQUENCE [LARGE SCALE GENOMIC DNA]</scope>
    <source>
        <strain evidence="1 2">LG61</strain>
    </source>
</reference>
<evidence type="ECO:0000313" key="1">
    <source>
        <dbReference type="EMBL" id="PPK33210.1"/>
    </source>
</evidence>
<dbReference type="InterPro" id="IPR050065">
    <property type="entry name" value="GlmU-like"/>
</dbReference>
<dbReference type="OrthoDB" id="9788272at2"/>